<feature type="domain" description="CRISPR-associated protein Cmr2 N-terminal" evidence="1">
    <location>
        <begin position="221"/>
        <end position="280"/>
    </location>
</feature>
<organism evidence="2 3">
    <name type="scientific">Brunnivagina elsteri CCALA 953</name>
    <dbReference type="NCBI Taxonomy" id="987040"/>
    <lineage>
        <taxon>Bacteria</taxon>
        <taxon>Bacillati</taxon>
        <taxon>Cyanobacteriota</taxon>
        <taxon>Cyanophyceae</taxon>
        <taxon>Nostocales</taxon>
        <taxon>Calotrichaceae</taxon>
        <taxon>Brunnivagina</taxon>
    </lineage>
</organism>
<dbReference type="Pfam" id="PF12469">
    <property type="entry name" value="Cmr2_N"/>
    <property type="match status" value="1"/>
</dbReference>
<dbReference type="Proteomes" id="UP000218238">
    <property type="component" value="Unassembled WGS sequence"/>
</dbReference>
<keyword evidence="3" id="KW-1185">Reference proteome</keyword>
<evidence type="ECO:0000313" key="2">
    <source>
        <dbReference type="EMBL" id="PAX51241.1"/>
    </source>
</evidence>
<protein>
    <recommendedName>
        <fullName evidence="1">CRISPR-associated protein Cmr2 N-terminal domain-containing protein</fullName>
    </recommendedName>
</protein>
<evidence type="ECO:0000313" key="3">
    <source>
        <dbReference type="Proteomes" id="UP000218238"/>
    </source>
</evidence>
<dbReference type="InterPro" id="IPR038242">
    <property type="entry name" value="Cmr2_N"/>
</dbReference>
<dbReference type="AlphaFoldDB" id="A0A2A2TC19"/>
<dbReference type="Gene3D" id="3.30.70.2220">
    <property type="entry name" value="CRISPR-Cas system, Cmr2 subunit, D1 domain, cysteine cluster"/>
    <property type="match status" value="1"/>
</dbReference>
<dbReference type="RefSeq" id="WP_095724398.1">
    <property type="nucleotide sequence ID" value="NZ_NTFS01000437.1"/>
</dbReference>
<name>A0A2A2TC19_9CYAN</name>
<dbReference type="OrthoDB" id="9758700at2"/>
<reference evidence="2 3" key="1">
    <citation type="submission" date="2017-08" db="EMBL/GenBank/DDBJ databases">
        <title>Draft genome sequence of filamentous cyanobacterium Calothrix elsteri CCALA 953.</title>
        <authorList>
            <person name="Gagunashvili A.N."/>
            <person name="Elster J."/>
            <person name="Andresson O.S."/>
        </authorList>
    </citation>
    <scope>NUCLEOTIDE SEQUENCE [LARGE SCALE GENOMIC DNA]</scope>
    <source>
        <strain evidence="2 3">CCALA 953</strain>
    </source>
</reference>
<gene>
    <name evidence="2" type="ORF">CK510_25830</name>
</gene>
<evidence type="ECO:0000259" key="1">
    <source>
        <dbReference type="Pfam" id="PF12469"/>
    </source>
</evidence>
<accession>A0A2A2TC19</accession>
<dbReference type="EMBL" id="NTFS01000437">
    <property type="protein sequence ID" value="PAX51241.1"/>
    <property type="molecule type" value="Genomic_DNA"/>
</dbReference>
<comment type="caution">
    <text evidence="2">The sequence shown here is derived from an EMBL/GenBank/DDBJ whole genome shotgun (WGS) entry which is preliminary data.</text>
</comment>
<proteinExistence type="predicted"/>
<sequence length="311" mass="35697">MSNVYFQAKVFWQSKIWGLLHDPILKALHNNTGRGGNSFWQQLDVMQDWVENNWNPEESGGKLFKQIKLADYIASASDRGAIGSIASCVNYDQNGLEIKHLLSGATLNFRISEHDTLVSKDRLQYLTQKENQLVDLIPPAIRNDEKQVFWWLWRCLPEAVFELFNDDTLMLMPAETRLPDSSIWSHASITAALAGALTGYDATNDDLERWKSGKEFSHPYLVTFTFTPVQELIKASRKIRDFWAGSWILHYIAAKTCFQLALKYGPDSFLYPSLFQQPLIVSHQYFGVSSRTELITKMSTKHVRIKEVHFS</sequence>
<dbReference type="InterPro" id="IPR024615">
    <property type="entry name" value="CRISPR-assoc_Cmr2_N"/>
</dbReference>